<dbReference type="InterPro" id="IPR001138">
    <property type="entry name" value="Zn2Cys6_DnaBD"/>
</dbReference>
<feature type="region of interest" description="Disordered" evidence="6">
    <location>
        <begin position="133"/>
        <end position="204"/>
    </location>
</feature>
<keyword evidence="2" id="KW-0805">Transcription regulation</keyword>
<evidence type="ECO:0000256" key="3">
    <source>
        <dbReference type="ARBA" id="ARBA00023125"/>
    </source>
</evidence>
<dbReference type="Proteomes" id="UP001610335">
    <property type="component" value="Unassembled WGS sequence"/>
</dbReference>
<evidence type="ECO:0000256" key="4">
    <source>
        <dbReference type="ARBA" id="ARBA00023163"/>
    </source>
</evidence>
<feature type="region of interest" description="Disordered" evidence="6">
    <location>
        <begin position="48"/>
        <end position="120"/>
    </location>
</feature>
<accession>A0ABR4HTE8</accession>
<protein>
    <recommendedName>
        <fullName evidence="7">Zn(2)-C6 fungal-type domain-containing protein</fullName>
    </recommendedName>
</protein>
<feature type="domain" description="Zn(2)-C6 fungal-type" evidence="7">
    <location>
        <begin position="9"/>
        <end position="38"/>
    </location>
</feature>
<keyword evidence="5" id="KW-0539">Nucleus</keyword>
<proteinExistence type="predicted"/>
<name>A0ABR4HTE8_9EURO</name>
<dbReference type="Pfam" id="PF00172">
    <property type="entry name" value="Zn_clus"/>
    <property type="match status" value="1"/>
</dbReference>
<dbReference type="Gene3D" id="4.10.240.10">
    <property type="entry name" value="Zn(2)-C6 fungal-type DNA-binding domain"/>
    <property type="match status" value="1"/>
</dbReference>
<organism evidence="8 9">
    <name type="scientific">Aspergillus cavernicola</name>
    <dbReference type="NCBI Taxonomy" id="176166"/>
    <lineage>
        <taxon>Eukaryota</taxon>
        <taxon>Fungi</taxon>
        <taxon>Dikarya</taxon>
        <taxon>Ascomycota</taxon>
        <taxon>Pezizomycotina</taxon>
        <taxon>Eurotiomycetes</taxon>
        <taxon>Eurotiomycetidae</taxon>
        <taxon>Eurotiales</taxon>
        <taxon>Aspergillaceae</taxon>
        <taxon>Aspergillus</taxon>
        <taxon>Aspergillus subgen. Nidulantes</taxon>
    </lineage>
</organism>
<gene>
    <name evidence="8" type="ORF">BDW59DRAFT_181963</name>
</gene>
<dbReference type="CDD" id="cd00067">
    <property type="entry name" value="GAL4"/>
    <property type="match status" value="1"/>
</dbReference>
<evidence type="ECO:0000259" key="7">
    <source>
        <dbReference type="PROSITE" id="PS50048"/>
    </source>
</evidence>
<dbReference type="SUPFAM" id="SSF57701">
    <property type="entry name" value="Zn2/Cys6 DNA-binding domain"/>
    <property type="match status" value="1"/>
</dbReference>
<dbReference type="PANTHER" id="PTHR37534">
    <property type="entry name" value="TRANSCRIPTIONAL ACTIVATOR PROTEIN UGA3"/>
    <property type="match status" value="1"/>
</dbReference>
<keyword evidence="9" id="KW-1185">Reference proteome</keyword>
<comment type="subcellular location">
    <subcellularLocation>
        <location evidence="1">Nucleus</location>
    </subcellularLocation>
</comment>
<evidence type="ECO:0000256" key="2">
    <source>
        <dbReference type="ARBA" id="ARBA00023015"/>
    </source>
</evidence>
<keyword evidence="3" id="KW-0238">DNA-binding</keyword>
<comment type="caution">
    <text evidence="8">The sequence shown here is derived from an EMBL/GenBank/DDBJ whole genome shotgun (WGS) entry which is preliminary data.</text>
</comment>
<evidence type="ECO:0000256" key="1">
    <source>
        <dbReference type="ARBA" id="ARBA00004123"/>
    </source>
</evidence>
<feature type="compositionally biased region" description="Polar residues" evidence="6">
    <location>
        <begin position="133"/>
        <end position="157"/>
    </location>
</feature>
<reference evidence="8 9" key="1">
    <citation type="submission" date="2024-07" db="EMBL/GenBank/DDBJ databases">
        <title>Section-level genome sequencing and comparative genomics of Aspergillus sections Usti and Cavernicolus.</title>
        <authorList>
            <consortium name="Lawrence Berkeley National Laboratory"/>
            <person name="Nybo J.L."/>
            <person name="Vesth T.C."/>
            <person name="Theobald S."/>
            <person name="Frisvad J.C."/>
            <person name="Larsen T.O."/>
            <person name="Kjaerboelling I."/>
            <person name="Rothschild-Mancinelli K."/>
            <person name="Lyhne E.K."/>
            <person name="Kogle M.E."/>
            <person name="Barry K."/>
            <person name="Clum A."/>
            <person name="Na H."/>
            <person name="Ledsgaard L."/>
            <person name="Lin J."/>
            <person name="Lipzen A."/>
            <person name="Kuo A."/>
            <person name="Riley R."/>
            <person name="Mondo S."/>
            <person name="LaButti K."/>
            <person name="Haridas S."/>
            <person name="Pangalinan J."/>
            <person name="Salamov A.A."/>
            <person name="Simmons B.A."/>
            <person name="Magnuson J.K."/>
            <person name="Chen J."/>
            <person name="Drula E."/>
            <person name="Henrissat B."/>
            <person name="Wiebenga A."/>
            <person name="Lubbers R.J."/>
            <person name="Gomes A.C."/>
            <person name="Makela M.R."/>
            <person name="Stajich J."/>
            <person name="Grigoriev I.V."/>
            <person name="Mortensen U.H."/>
            <person name="De vries R.P."/>
            <person name="Baker S.E."/>
            <person name="Andersen M.R."/>
        </authorList>
    </citation>
    <scope>NUCLEOTIDE SEQUENCE [LARGE SCALE GENOMIC DNA]</scope>
    <source>
        <strain evidence="8 9">CBS 600.67</strain>
    </source>
</reference>
<keyword evidence="4" id="KW-0804">Transcription</keyword>
<dbReference type="PANTHER" id="PTHR37534:SF18">
    <property type="entry name" value="ZN(II)2CYS6 TRANSCRIPTION FACTOR (EUROFUNG)"/>
    <property type="match status" value="1"/>
</dbReference>
<dbReference type="InterPro" id="IPR021858">
    <property type="entry name" value="Fun_TF"/>
</dbReference>
<feature type="region of interest" description="Disordered" evidence="6">
    <location>
        <begin position="1"/>
        <end position="25"/>
    </location>
</feature>
<dbReference type="PROSITE" id="PS50048">
    <property type="entry name" value="ZN2_CY6_FUNGAL_2"/>
    <property type="match status" value="1"/>
</dbReference>
<dbReference type="InterPro" id="IPR036864">
    <property type="entry name" value="Zn2-C6_fun-type_DNA-bd_sf"/>
</dbReference>
<evidence type="ECO:0000313" key="8">
    <source>
        <dbReference type="EMBL" id="KAL2817963.1"/>
    </source>
</evidence>
<dbReference type="SMART" id="SM00066">
    <property type="entry name" value="GAL4"/>
    <property type="match status" value="1"/>
</dbReference>
<dbReference type="EMBL" id="JBFXLS010000087">
    <property type="protein sequence ID" value="KAL2817963.1"/>
    <property type="molecule type" value="Genomic_DNA"/>
</dbReference>
<feature type="compositionally biased region" description="Polar residues" evidence="6">
    <location>
        <begin position="86"/>
        <end position="102"/>
    </location>
</feature>
<sequence length="696" mass="77011">MPGVPSNKSCERCKKRHMKCDETRPHCQRCADAGVECSGYVQTRKFIDQGASVRRRYAPYQENVPRPSETRNTSSQRHHSPKPLQNAGSSPGAQAQSHTQWYPPSMDAQDQPPVEPGVAAGTDALDHLAQIDETTGPASRPASTTAFGSVSRQSGLNTHVGEDQVVPDKLIADPPQRTAVHDSRQPSPHSRVPGSASPSQGTERDNFQDIFSELMTGTQHEISFLVRHYAESLASWLDISDTGRFFQAYVPVRAINEQSLRFAIAALSAKHLAKMNGIECASMRGMFTSPATMELYPNSEQVDWSLKAANYYYLAISHMNSSISDYGSVSTSAVLESPIATVNRWLNFQLEKDGGTPNSLDETSKQAENLLATSTILTWYKLLDEPGESWQSYLTGVKPLFSQLVDLTANIDASNPSFSPGVTAVFWNFARMDYLSSYYNKLPTHLDPGDIPLWRAAGLSLDDQGNSCPPNQTRSGRVPSSIEDMAANVLTRLLNKVSNFLAASKRSQLEHWVGQSSPESSSPPSPDSRPTAATWLKLSFEFQSWIERIPETFRPCLRLERPTPFSSPPQPTPMPFPEIFYSLTSCAATMQQYHFGRLALCLNRPSDEVAAPSTAFDRLQAYRELTKEVDYRCRELCGIALGRPQSGARVQMITILYAVGQCLEKPDERQIVINLLHGIQADLGWSTSSQVEKLQK</sequence>
<evidence type="ECO:0000256" key="5">
    <source>
        <dbReference type="ARBA" id="ARBA00023242"/>
    </source>
</evidence>
<dbReference type="PROSITE" id="PS00463">
    <property type="entry name" value="ZN2_CY6_FUNGAL_1"/>
    <property type="match status" value="1"/>
</dbReference>
<evidence type="ECO:0000256" key="6">
    <source>
        <dbReference type="SAM" id="MobiDB-lite"/>
    </source>
</evidence>
<evidence type="ECO:0000313" key="9">
    <source>
        <dbReference type="Proteomes" id="UP001610335"/>
    </source>
</evidence>
<dbReference type="Pfam" id="PF11951">
    <property type="entry name" value="Fungal_trans_2"/>
    <property type="match status" value="1"/>
</dbReference>